<keyword evidence="3" id="KW-0378">Hydrolase</keyword>
<dbReference type="GO" id="GO:0006508">
    <property type="term" value="P:proteolysis"/>
    <property type="evidence" value="ECO:0007669"/>
    <property type="project" value="UniProtKB-KW"/>
</dbReference>
<reference evidence="8" key="1">
    <citation type="journal article" date="2020" name="mSystems">
        <title>Genome- and Community-Level Interaction Insights into Carbon Utilization and Element Cycling Functions of Hydrothermarchaeota in Hydrothermal Sediment.</title>
        <authorList>
            <person name="Zhou Z."/>
            <person name="Liu Y."/>
            <person name="Xu W."/>
            <person name="Pan J."/>
            <person name="Luo Z.H."/>
            <person name="Li M."/>
        </authorList>
    </citation>
    <scope>NUCLEOTIDE SEQUENCE [LARGE SCALE GENOMIC DNA]</scope>
    <source>
        <strain evidence="8">HyVt-113</strain>
    </source>
</reference>
<sequence>MEKESRQHKVYKRAIKNWPKDERPREKLFREGEHKLSNTELLAILLRSGVKGESAIDLARKILQKFKTFRNMSHTDLRDWKEFKGLGQAKIAQIKAAIEIGRRFREEAIIENKIRIRSSKTVVDIMMPRMRDLKKEVFKLLLLNSQNRLIDIVEITEGTVNQANPIIREIFQKALQAFASSIVCVHNHPSGDVSPSKEDRDFTKELCQVGKSMQIRVLDHIIIGDNKYYSFADEGRAVKYNKE</sequence>
<dbReference type="SUPFAM" id="SSF47781">
    <property type="entry name" value="RuvA domain 2-like"/>
    <property type="match status" value="1"/>
</dbReference>
<comment type="similarity">
    <text evidence="6">Belongs to the UPF0758 family.</text>
</comment>
<dbReference type="InterPro" id="IPR020891">
    <property type="entry name" value="UPF0758_CS"/>
</dbReference>
<evidence type="ECO:0000256" key="4">
    <source>
        <dbReference type="ARBA" id="ARBA00022833"/>
    </source>
</evidence>
<evidence type="ECO:0000256" key="3">
    <source>
        <dbReference type="ARBA" id="ARBA00022801"/>
    </source>
</evidence>
<dbReference type="EMBL" id="DQWQ01000027">
    <property type="protein sequence ID" value="HDD35272.1"/>
    <property type="molecule type" value="Genomic_DNA"/>
</dbReference>
<dbReference type="Proteomes" id="UP000885706">
    <property type="component" value="Unassembled WGS sequence"/>
</dbReference>
<dbReference type="CDD" id="cd08071">
    <property type="entry name" value="MPN_DUF2466"/>
    <property type="match status" value="1"/>
</dbReference>
<dbReference type="PANTHER" id="PTHR30471">
    <property type="entry name" value="DNA REPAIR PROTEIN RADC"/>
    <property type="match status" value="1"/>
</dbReference>
<feature type="domain" description="MPN" evidence="7">
    <location>
        <begin position="115"/>
        <end position="237"/>
    </location>
</feature>
<dbReference type="GO" id="GO:0046872">
    <property type="term" value="F:metal ion binding"/>
    <property type="evidence" value="ECO:0007669"/>
    <property type="project" value="UniProtKB-KW"/>
</dbReference>
<organism evidence="8">
    <name type="scientific">Desulfofervidus auxilii</name>
    <dbReference type="NCBI Taxonomy" id="1621989"/>
    <lineage>
        <taxon>Bacteria</taxon>
        <taxon>Pseudomonadati</taxon>
        <taxon>Thermodesulfobacteriota</taxon>
        <taxon>Candidatus Desulfofervidia</taxon>
        <taxon>Candidatus Desulfofervidales</taxon>
        <taxon>Candidatus Desulfofervidaceae</taxon>
        <taxon>Candidatus Desulfofervidus</taxon>
    </lineage>
</organism>
<dbReference type="PANTHER" id="PTHR30471:SF3">
    <property type="entry name" value="UPF0758 PROTEIN YEES-RELATED"/>
    <property type="match status" value="1"/>
</dbReference>
<dbReference type="PROSITE" id="PS01302">
    <property type="entry name" value="UPF0758"/>
    <property type="match status" value="1"/>
</dbReference>
<dbReference type="InterPro" id="IPR025657">
    <property type="entry name" value="RadC_JAB"/>
</dbReference>
<evidence type="ECO:0000256" key="2">
    <source>
        <dbReference type="ARBA" id="ARBA00022723"/>
    </source>
</evidence>
<keyword evidence="1" id="KW-0645">Protease</keyword>
<dbReference type="InterPro" id="IPR001405">
    <property type="entry name" value="UPF0758"/>
</dbReference>
<keyword evidence="4" id="KW-0862">Zinc</keyword>
<dbReference type="GO" id="GO:0008237">
    <property type="term" value="F:metallopeptidase activity"/>
    <property type="evidence" value="ECO:0007669"/>
    <property type="project" value="UniProtKB-KW"/>
</dbReference>
<evidence type="ECO:0000313" key="8">
    <source>
        <dbReference type="EMBL" id="HDD35272.1"/>
    </source>
</evidence>
<name>A0A7V0NE83_DESA2</name>
<proteinExistence type="inferred from homology"/>
<dbReference type="NCBIfam" id="TIGR00608">
    <property type="entry name" value="radc"/>
    <property type="match status" value="1"/>
</dbReference>
<dbReference type="PROSITE" id="PS50249">
    <property type="entry name" value="MPN"/>
    <property type="match status" value="1"/>
</dbReference>
<evidence type="ECO:0000256" key="1">
    <source>
        <dbReference type="ARBA" id="ARBA00022670"/>
    </source>
</evidence>
<dbReference type="NCBIfam" id="NF000642">
    <property type="entry name" value="PRK00024.1"/>
    <property type="match status" value="1"/>
</dbReference>
<dbReference type="InterPro" id="IPR037518">
    <property type="entry name" value="MPN"/>
</dbReference>
<dbReference type="InterPro" id="IPR010994">
    <property type="entry name" value="RuvA_2-like"/>
</dbReference>
<dbReference type="Pfam" id="PF20582">
    <property type="entry name" value="UPF0758_N"/>
    <property type="match status" value="1"/>
</dbReference>
<keyword evidence="5" id="KW-0482">Metalloprotease</keyword>
<protein>
    <submittedName>
        <fullName evidence="8">JAB domain-containing protein</fullName>
    </submittedName>
</protein>
<comment type="caution">
    <text evidence="8">The sequence shown here is derived from an EMBL/GenBank/DDBJ whole genome shotgun (WGS) entry which is preliminary data.</text>
</comment>
<evidence type="ECO:0000256" key="6">
    <source>
        <dbReference type="RuleBase" id="RU003797"/>
    </source>
</evidence>
<dbReference type="Pfam" id="PF04002">
    <property type="entry name" value="RadC"/>
    <property type="match status" value="1"/>
</dbReference>
<accession>A0A7V0NE83</accession>
<dbReference type="Gene3D" id="3.40.140.10">
    <property type="entry name" value="Cytidine Deaminase, domain 2"/>
    <property type="match status" value="1"/>
</dbReference>
<dbReference type="InterPro" id="IPR046778">
    <property type="entry name" value="UPF0758_N"/>
</dbReference>
<evidence type="ECO:0000259" key="7">
    <source>
        <dbReference type="PROSITE" id="PS50249"/>
    </source>
</evidence>
<dbReference type="AlphaFoldDB" id="A0A7V0NE83"/>
<keyword evidence="2" id="KW-0479">Metal-binding</keyword>
<evidence type="ECO:0000256" key="5">
    <source>
        <dbReference type="ARBA" id="ARBA00023049"/>
    </source>
</evidence>
<gene>
    <name evidence="8" type="ORF">ENF30_00570</name>
</gene>